<protein>
    <submittedName>
        <fullName evidence="2">Uncharacterized protein</fullName>
    </submittedName>
</protein>
<sequence>MAAKQSKSKSKPKVVAAVEVAAPVVAIESEEAGLDPQEEKVLDWILKGVVAFILGWLGLSILMVIGGYFGIWK</sequence>
<feature type="transmembrane region" description="Helical" evidence="1">
    <location>
        <begin position="50"/>
        <end position="71"/>
    </location>
</feature>
<accession>A0A1F4ZV24</accession>
<gene>
    <name evidence="2" type="ORF">A2397_03320</name>
</gene>
<comment type="caution">
    <text evidence="2">The sequence shown here is derived from an EMBL/GenBank/DDBJ whole genome shotgun (WGS) entry which is preliminary data.</text>
</comment>
<reference evidence="2 3" key="1">
    <citation type="journal article" date="2016" name="Nat. Commun.">
        <title>Thousands of microbial genomes shed light on interconnected biogeochemical processes in an aquifer system.</title>
        <authorList>
            <person name="Anantharaman K."/>
            <person name="Brown C.T."/>
            <person name="Hug L.A."/>
            <person name="Sharon I."/>
            <person name="Castelle C.J."/>
            <person name="Probst A.J."/>
            <person name="Thomas B.C."/>
            <person name="Singh A."/>
            <person name="Wilkins M.J."/>
            <person name="Karaoz U."/>
            <person name="Brodie E.L."/>
            <person name="Williams K.H."/>
            <person name="Hubbard S.S."/>
            <person name="Banfield J.F."/>
        </authorList>
    </citation>
    <scope>NUCLEOTIDE SEQUENCE [LARGE SCALE GENOMIC DNA]</scope>
</reference>
<evidence type="ECO:0000313" key="2">
    <source>
        <dbReference type="EMBL" id="OGD10215.1"/>
    </source>
</evidence>
<evidence type="ECO:0000256" key="1">
    <source>
        <dbReference type="SAM" id="Phobius"/>
    </source>
</evidence>
<dbReference type="EMBL" id="MEXR01000010">
    <property type="protein sequence ID" value="OGD10215.1"/>
    <property type="molecule type" value="Genomic_DNA"/>
</dbReference>
<organism evidence="2 3">
    <name type="scientific">Candidatus Amesbacteria bacterium RIFOXYB1_FULL_44_23</name>
    <dbReference type="NCBI Taxonomy" id="1797263"/>
    <lineage>
        <taxon>Bacteria</taxon>
        <taxon>Candidatus Amesiibacteriota</taxon>
    </lineage>
</organism>
<dbReference type="Proteomes" id="UP000176424">
    <property type="component" value="Unassembled WGS sequence"/>
</dbReference>
<keyword evidence="1" id="KW-0812">Transmembrane</keyword>
<keyword evidence="1" id="KW-1133">Transmembrane helix</keyword>
<proteinExistence type="predicted"/>
<name>A0A1F4ZV24_9BACT</name>
<keyword evidence="1" id="KW-0472">Membrane</keyword>
<dbReference type="AlphaFoldDB" id="A0A1F4ZV24"/>
<dbReference type="STRING" id="1797263.A2397_03320"/>
<evidence type="ECO:0000313" key="3">
    <source>
        <dbReference type="Proteomes" id="UP000176424"/>
    </source>
</evidence>